<name>A0A644ZPX0_9ZZZZ</name>
<dbReference type="EMBL" id="VSSQ01009915">
    <property type="protein sequence ID" value="MPM42935.1"/>
    <property type="molecule type" value="Genomic_DNA"/>
</dbReference>
<organism evidence="2">
    <name type="scientific">bioreactor metagenome</name>
    <dbReference type="NCBI Taxonomy" id="1076179"/>
    <lineage>
        <taxon>unclassified sequences</taxon>
        <taxon>metagenomes</taxon>
        <taxon>ecological metagenomes</taxon>
    </lineage>
</organism>
<evidence type="ECO:0000256" key="1">
    <source>
        <dbReference type="SAM" id="MobiDB-lite"/>
    </source>
</evidence>
<protein>
    <submittedName>
        <fullName evidence="2">Uncharacterized protein</fullName>
    </submittedName>
</protein>
<sequence length="170" mass="18536">MGRPRRIGRIRGTAGGGAPTGEVIPRVCKEVRGNDVGASDFQRRGAGRTTGVRSAVAVVGQGVARRRKIDNDFVIHINLVNLELIAGILNRIHKYAVVVHTDNVITVSHVPMDEMGVRVFRICSVAVIIGNAFRRVYDYRNGVVSNSFPDGIQRRGRTRLACAQQDGCAF</sequence>
<feature type="region of interest" description="Disordered" evidence="1">
    <location>
        <begin position="1"/>
        <end position="21"/>
    </location>
</feature>
<gene>
    <name evidence="2" type="ORF">SDC9_89607</name>
</gene>
<accession>A0A644ZPX0</accession>
<comment type="caution">
    <text evidence="2">The sequence shown here is derived from an EMBL/GenBank/DDBJ whole genome shotgun (WGS) entry which is preliminary data.</text>
</comment>
<dbReference type="AlphaFoldDB" id="A0A644ZPX0"/>
<evidence type="ECO:0000313" key="2">
    <source>
        <dbReference type="EMBL" id="MPM42935.1"/>
    </source>
</evidence>
<proteinExistence type="predicted"/>
<reference evidence="2" key="1">
    <citation type="submission" date="2019-08" db="EMBL/GenBank/DDBJ databases">
        <authorList>
            <person name="Kucharzyk K."/>
            <person name="Murdoch R.W."/>
            <person name="Higgins S."/>
            <person name="Loffler F."/>
        </authorList>
    </citation>
    <scope>NUCLEOTIDE SEQUENCE</scope>
</reference>